<dbReference type="PANTHER" id="PTHR32507">
    <property type="entry name" value="NA(+)/H(+) ANTIPORTER 1"/>
    <property type="match status" value="1"/>
</dbReference>
<feature type="transmembrane region" description="Helical" evidence="9">
    <location>
        <begin position="242"/>
        <end position="262"/>
    </location>
</feature>
<feature type="transmembrane region" description="Helical" evidence="9">
    <location>
        <begin position="30"/>
        <end position="48"/>
    </location>
</feature>
<dbReference type="EMBL" id="AGJL01000045">
    <property type="protein sequence ID" value="EHP84819.1"/>
    <property type="molecule type" value="Genomic_DNA"/>
</dbReference>
<evidence type="ECO:0000313" key="12">
    <source>
        <dbReference type="Proteomes" id="UP000003706"/>
    </source>
</evidence>
<comment type="caution">
    <text evidence="11">The sequence shown here is derived from an EMBL/GenBank/DDBJ whole genome shotgun (WGS) entry which is preliminary data.</text>
</comment>
<evidence type="ECO:0000313" key="11">
    <source>
        <dbReference type="EMBL" id="EHP84819.1"/>
    </source>
</evidence>
<dbReference type="PANTHER" id="PTHR32507:SF0">
    <property type="entry name" value="NA(+)_H(+) ANTIPORTER 2-RELATED"/>
    <property type="match status" value="1"/>
</dbReference>
<dbReference type="GO" id="GO:0015297">
    <property type="term" value="F:antiporter activity"/>
    <property type="evidence" value="ECO:0007669"/>
    <property type="project" value="UniProtKB-KW"/>
</dbReference>
<keyword evidence="6 9" id="KW-1133">Transmembrane helix</keyword>
<dbReference type="InterPro" id="IPR038770">
    <property type="entry name" value="Na+/solute_symporter_sf"/>
</dbReference>
<feature type="transmembrane region" description="Helical" evidence="9">
    <location>
        <begin position="183"/>
        <end position="204"/>
    </location>
</feature>
<feature type="transmembrane region" description="Helical" evidence="9">
    <location>
        <begin position="216"/>
        <end position="236"/>
    </location>
</feature>
<evidence type="ECO:0000256" key="8">
    <source>
        <dbReference type="ARBA" id="ARBA00023136"/>
    </source>
</evidence>
<feature type="transmembrane region" description="Helical" evidence="9">
    <location>
        <begin position="384"/>
        <end position="406"/>
    </location>
</feature>
<feature type="domain" description="Cation/H+ exchanger transmembrane" evidence="10">
    <location>
        <begin position="17"/>
        <end position="393"/>
    </location>
</feature>
<evidence type="ECO:0000256" key="5">
    <source>
        <dbReference type="ARBA" id="ARBA00022692"/>
    </source>
</evidence>
<accession>H1L0I7</accession>
<dbReference type="Proteomes" id="UP000003706">
    <property type="component" value="Unassembled WGS sequence"/>
</dbReference>
<keyword evidence="8 9" id="KW-0472">Membrane</keyword>
<proteinExistence type="predicted"/>
<feature type="transmembrane region" description="Helical" evidence="9">
    <location>
        <begin position="115"/>
        <end position="135"/>
    </location>
</feature>
<evidence type="ECO:0000256" key="7">
    <source>
        <dbReference type="ARBA" id="ARBA00023065"/>
    </source>
</evidence>
<keyword evidence="12" id="KW-1185">Reference proteome</keyword>
<dbReference type="RefSeq" id="WP_007044987.1">
    <property type="nucleotide sequence ID" value="NZ_AGJL01000045.1"/>
</dbReference>
<dbReference type="Pfam" id="PF00999">
    <property type="entry name" value="Na_H_Exchanger"/>
    <property type="match status" value="1"/>
</dbReference>
<dbReference type="InterPro" id="IPR006153">
    <property type="entry name" value="Cation/H_exchanger_TM"/>
</dbReference>
<gene>
    <name evidence="11" type="ORF">MetfoDRAFT_1561</name>
</gene>
<feature type="transmembrane region" description="Helical" evidence="9">
    <location>
        <begin position="54"/>
        <end position="74"/>
    </location>
</feature>
<evidence type="ECO:0000259" key="10">
    <source>
        <dbReference type="Pfam" id="PF00999"/>
    </source>
</evidence>
<feature type="transmembrane region" description="Helical" evidence="9">
    <location>
        <begin position="308"/>
        <end position="331"/>
    </location>
</feature>
<feature type="transmembrane region" description="Helical" evidence="9">
    <location>
        <begin position="86"/>
        <end position="109"/>
    </location>
</feature>
<keyword evidence="5 9" id="KW-0812">Transmembrane</keyword>
<evidence type="ECO:0000256" key="9">
    <source>
        <dbReference type="SAM" id="Phobius"/>
    </source>
</evidence>
<feature type="transmembrane region" description="Helical" evidence="9">
    <location>
        <begin position="283"/>
        <end position="302"/>
    </location>
</feature>
<dbReference type="OrthoDB" id="11709at2157"/>
<feature type="transmembrane region" description="Helical" evidence="9">
    <location>
        <begin position="6"/>
        <end position="23"/>
    </location>
</feature>
<keyword evidence="7" id="KW-0406">Ion transport</keyword>
<dbReference type="Gene3D" id="1.20.1530.20">
    <property type="match status" value="1"/>
</dbReference>
<protein>
    <submittedName>
        <fullName evidence="11">Sodium/hydrogen exchanger</fullName>
    </submittedName>
</protein>
<sequence>MYLLITYLSILFVGGSIIAKIAEKLNIPDIPLLLIFGLILGPIAGVVQESYVQSVFGFIGNLGLIILLFIGSFEMEWAILRRVLDVVLKLDIFALLITLFISGIIFNLIFKLPLLSIIGFLFGSITCATDPATLIPIMSKLDINSEISVILEAESVFNDPLGIVTTVLCLSAMGLLATSENPLVDFFTLAIGGVVLGLIGGKFYEIIVSKIRFRDYIAPFTLGLTLVFWCIAEVIFPKLTGYEISGFMTVAIMGLYIGNTLAEKSEKREEMEKVATFYNELSVFVRILIFVLLGAGISLNLLTNYGVLAILCALGSIFTARPIGVLIATAIPPVRSITERIYMALEGPRGVVPATLAAMVYSEIMNNPSIVPASISHIIPPSELAGGILVATFMTIILSVVLEASWAEVLAKKLLKD</sequence>
<reference evidence="11 12" key="1">
    <citation type="submission" date="2011-09" db="EMBL/GenBank/DDBJ databases">
        <title>The draft genome of Methanotorris formicicus Mc-S-70.</title>
        <authorList>
            <consortium name="US DOE Joint Genome Institute (JGI-PGF)"/>
            <person name="Lucas S."/>
            <person name="Han J."/>
            <person name="Lapidus A."/>
            <person name="Cheng J.-F."/>
            <person name="Goodwin L."/>
            <person name="Pitluck S."/>
            <person name="Peters L."/>
            <person name="Land M.L."/>
            <person name="Hauser L."/>
            <person name="Sieprawska-Lupa M."/>
            <person name="Takai K."/>
            <person name="Miyazaki J."/>
            <person name="Whitman W."/>
            <person name="Woyke T.J."/>
        </authorList>
    </citation>
    <scope>NUCLEOTIDE SEQUENCE [LARGE SCALE GENOMIC DNA]</scope>
    <source>
        <strain evidence="11 12">Mc-S-70</strain>
    </source>
</reference>
<comment type="subcellular location">
    <subcellularLocation>
        <location evidence="1">Cell membrane</location>
        <topology evidence="1">Multi-pass membrane protein</topology>
    </subcellularLocation>
</comment>
<evidence type="ECO:0000256" key="1">
    <source>
        <dbReference type="ARBA" id="ARBA00004651"/>
    </source>
</evidence>
<evidence type="ECO:0000256" key="4">
    <source>
        <dbReference type="ARBA" id="ARBA00022475"/>
    </source>
</evidence>
<dbReference type="GO" id="GO:1902600">
    <property type="term" value="P:proton transmembrane transport"/>
    <property type="evidence" value="ECO:0007669"/>
    <property type="project" value="InterPro"/>
</dbReference>
<keyword evidence="3" id="KW-0050">Antiport</keyword>
<organism evidence="11 12">
    <name type="scientific">Methanotorris formicicus Mc-S-70</name>
    <dbReference type="NCBI Taxonomy" id="647171"/>
    <lineage>
        <taxon>Archaea</taxon>
        <taxon>Methanobacteriati</taxon>
        <taxon>Methanobacteriota</taxon>
        <taxon>Methanomada group</taxon>
        <taxon>Methanococci</taxon>
        <taxon>Methanococcales</taxon>
        <taxon>Methanocaldococcaceae</taxon>
        <taxon>Methanotorris</taxon>
    </lineage>
</organism>
<dbReference type="AlphaFoldDB" id="H1L0I7"/>
<evidence type="ECO:0000256" key="2">
    <source>
        <dbReference type="ARBA" id="ARBA00022448"/>
    </source>
</evidence>
<dbReference type="STRING" id="647171.MetfoDRAFT_1561"/>
<keyword evidence="2" id="KW-0813">Transport</keyword>
<evidence type="ECO:0000256" key="6">
    <source>
        <dbReference type="ARBA" id="ARBA00022989"/>
    </source>
</evidence>
<evidence type="ECO:0000256" key="3">
    <source>
        <dbReference type="ARBA" id="ARBA00022449"/>
    </source>
</evidence>
<name>H1L0I7_9EURY</name>
<dbReference type="GO" id="GO:0005886">
    <property type="term" value="C:plasma membrane"/>
    <property type="evidence" value="ECO:0007669"/>
    <property type="project" value="UniProtKB-SubCell"/>
</dbReference>
<keyword evidence="4" id="KW-1003">Cell membrane</keyword>
<dbReference type="PATRIC" id="fig|647171.4.peg.1520"/>
<feature type="transmembrane region" description="Helical" evidence="9">
    <location>
        <begin position="156"/>
        <end position="177"/>
    </location>
</feature>